<evidence type="ECO:0000313" key="1">
    <source>
        <dbReference type="EMBL" id="MCL9684967.1"/>
    </source>
</evidence>
<dbReference type="Proteomes" id="UP001139721">
    <property type="component" value="Unassembled WGS sequence"/>
</dbReference>
<sequence length="60" mass="6874">LRLVRRIQSATPLLDAANKPAHRHYAMLSCKKKHKQIAQRSNVGWADKPSVFMQIICSYP</sequence>
<name>A0A9X2ICY5_9GAMM</name>
<feature type="non-terminal residue" evidence="1">
    <location>
        <position position="1"/>
    </location>
</feature>
<protein>
    <submittedName>
        <fullName evidence="1">Uncharacterized protein</fullName>
    </submittedName>
</protein>
<dbReference type="EMBL" id="JAJKBJ010000016">
    <property type="protein sequence ID" value="MCL9684967.1"/>
    <property type="molecule type" value="Genomic_DNA"/>
</dbReference>
<dbReference type="RefSeq" id="WP_250456373.1">
    <property type="nucleotide sequence ID" value="NZ_JAJKBJ010000016.1"/>
</dbReference>
<reference evidence="1" key="1">
    <citation type="submission" date="2021-11" db="EMBL/GenBank/DDBJ databases">
        <title>Legionella maioricencis sp. nov., a new species isolated from hot water samples in Mallorca.</title>
        <authorList>
            <person name="Crespi S."/>
            <person name="Drasar V."/>
            <person name="Salva-Serra F."/>
            <person name="Jaen-Luchoro D."/>
            <person name="Pineiro-Iglesias B."/>
            <person name="Aliaga F."/>
            <person name="Fernandez-Juarez V."/>
            <person name="Coll G."/>
            <person name="Moore E.R.B."/>
            <person name="Bennasar-Figueras A."/>
        </authorList>
    </citation>
    <scope>NUCLEOTIDE SEQUENCE</scope>
    <source>
        <strain evidence="1">HCPI-6</strain>
    </source>
</reference>
<comment type="caution">
    <text evidence="1">The sequence shown here is derived from an EMBL/GenBank/DDBJ whole genome shotgun (WGS) entry which is preliminary data.</text>
</comment>
<gene>
    <name evidence="1" type="ORF">LOX96_12745</name>
</gene>
<keyword evidence="2" id="KW-1185">Reference proteome</keyword>
<proteinExistence type="predicted"/>
<organism evidence="1 2">
    <name type="scientific">Legionella maioricensis</name>
    <dbReference type="NCBI Taxonomy" id="2896528"/>
    <lineage>
        <taxon>Bacteria</taxon>
        <taxon>Pseudomonadati</taxon>
        <taxon>Pseudomonadota</taxon>
        <taxon>Gammaproteobacteria</taxon>
        <taxon>Legionellales</taxon>
        <taxon>Legionellaceae</taxon>
        <taxon>Legionella</taxon>
    </lineage>
</organism>
<accession>A0A9X2ICY5</accession>
<dbReference type="AlphaFoldDB" id="A0A9X2ICY5"/>
<evidence type="ECO:0000313" key="2">
    <source>
        <dbReference type="Proteomes" id="UP001139721"/>
    </source>
</evidence>